<evidence type="ECO:0000313" key="2">
    <source>
        <dbReference type="Proteomes" id="UP000281553"/>
    </source>
</evidence>
<organism evidence="1 2">
    <name type="scientific">Dibothriocephalus latus</name>
    <name type="common">Fish tapeworm</name>
    <name type="synonym">Diphyllobothrium latum</name>
    <dbReference type="NCBI Taxonomy" id="60516"/>
    <lineage>
        <taxon>Eukaryota</taxon>
        <taxon>Metazoa</taxon>
        <taxon>Spiralia</taxon>
        <taxon>Lophotrochozoa</taxon>
        <taxon>Platyhelminthes</taxon>
        <taxon>Cestoda</taxon>
        <taxon>Eucestoda</taxon>
        <taxon>Diphyllobothriidea</taxon>
        <taxon>Diphyllobothriidae</taxon>
        <taxon>Dibothriocephalus</taxon>
    </lineage>
</organism>
<dbReference type="Proteomes" id="UP000281553">
    <property type="component" value="Unassembled WGS sequence"/>
</dbReference>
<evidence type="ECO:0008006" key="3">
    <source>
        <dbReference type="Google" id="ProtNLM"/>
    </source>
</evidence>
<protein>
    <recommendedName>
        <fullName evidence="3">MD-2-related lipid-recognition domain-containing protein</fullName>
    </recommendedName>
</protein>
<reference evidence="1 2" key="1">
    <citation type="submission" date="2018-11" db="EMBL/GenBank/DDBJ databases">
        <authorList>
            <consortium name="Pathogen Informatics"/>
        </authorList>
    </citation>
    <scope>NUCLEOTIDE SEQUENCE [LARGE SCALE GENOMIC DNA]</scope>
</reference>
<dbReference type="Gene3D" id="2.60.40.770">
    <property type="match status" value="1"/>
</dbReference>
<keyword evidence="2" id="KW-1185">Reference proteome</keyword>
<name>A0A3P7NQV9_DIBLA</name>
<sequence length="138" mass="14769">MKTLMATGHAACHHTTGGGRLRIIVVMASVVCVRTNMSLRLLILTVAIAGALGDPIPDVEDCGSKSGSFDEVEVIPCDTKPCTLYKGSHANLTIKFKAVLPRVCVSSNLVYESTASGYLLPSLQTVPEKLRVAIWKKD</sequence>
<evidence type="ECO:0000313" key="1">
    <source>
        <dbReference type="EMBL" id="VDN11579.1"/>
    </source>
</evidence>
<gene>
    <name evidence="1" type="ORF">DILT_LOCUS7410</name>
</gene>
<dbReference type="AlphaFoldDB" id="A0A3P7NQV9"/>
<accession>A0A3P7NQV9</accession>
<dbReference type="SUPFAM" id="SSF81296">
    <property type="entry name" value="E set domains"/>
    <property type="match status" value="1"/>
</dbReference>
<dbReference type="EMBL" id="UYRU01051767">
    <property type="protein sequence ID" value="VDN11579.1"/>
    <property type="molecule type" value="Genomic_DNA"/>
</dbReference>
<dbReference type="OrthoDB" id="6489092at2759"/>
<proteinExistence type="predicted"/>
<dbReference type="InterPro" id="IPR014756">
    <property type="entry name" value="Ig_E-set"/>
</dbReference>